<dbReference type="Pfam" id="PF00156">
    <property type="entry name" value="Pribosyltran"/>
    <property type="match status" value="1"/>
</dbReference>
<proteinExistence type="inferred from homology"/>
<evidence type="ECO:0000313" key="5">
    <source>
        <dbReference type="Proteomes" id="UP000178162"/>
    </source>
</evidence>
<sequence>MFVTALADLLFPKRCLGCGRFGDYFCKSCQRKIKKVGFQICPICERAAISGATHPKCRSPLSLDGLIAPYVYNSPLKEVIAAFKYKYIEQLSTLLTDLLLSSEQFKTFSFADFILVPIPLHKWRENKRGFNQAEKIAAIIAKKKKLREEDFLSKVKNTPPQVQLKGKARKKNILGAFKVLDRKKVVGGSVLLVDDVWTTGSTIKVACAALKRAGAIQVWAAVLAR</sequence>
<dbReference type="InterPro" id="IPR044005">
    <property type="entry name" value="DZR_2"/>
</dbReference>
<gene>
    <name evidence="4" type="ORF">A2134_01255</name>
</gene>
<reference evidence="4 5" key="1">
    <citation type="journal article" date="2016" name="Nat. Commun.">
        <title>Thousands of microbial genomes shed light on interconnected biogeochemical processes in an aquifer system.</title>
        <authorList>
            <person name="Anantharaman K."/>
            <person name="Brown C.T."/>
            <person name="Hug L.A."/>
            <person name="Sharon I."/>
            <person name="Castelle C.J."/>
            <person name="Probst A.J."/>
            <person name="Thomas B.C."/>
            <person name="Singh A."/>
            <person name="Wilkins M.J."/>
            <person name="Karaoz U."/>
            <person name="Brodie E.L."/>
            <person name="Williams K.H."/>
            <person name="Hubbard S.S."/>
            <person name="Banfield J.F."/>
        </authorList>
    </citation>
    <scope>NUCLEOTIDE SEQUENCE [LARGE SCALE GENOMIC DNA]</scope>
</reference>
<comment type="similarity">
    <text evidence="1">Belongs to the ComF/GntX family.</text>
</comment>
<protein>
    <recommendedName>
        <fullName evidence="6">Phosphoribosyltransferase domain-containing protein</fullName>
    </recommendedName>
</protein>
<feature type="domain" description="Phosphoribosyltransferase" evidence="2">
    <location>
        <begin position="150"/>
        <end position="224"/>
    </location>
</feature>
<feature type="domain" description="Double zinc ribbon" evidence="3">
    <location>
        <begin position="7"/>
        <end position="57"/>
    </location>
</feature>
<dbReference type="AlphaFoldDB" id="A0A1G1WCG6"/>
<dbReference type="CDD" id="cd06223">
    <property type="entry name" value="PRTases_typeI"/>
    <property type="match status" value="1"/>
</dbReference>
<dbReference type="Gene3D" id="3.40.50.2020">
    <property type="match status" value="1"/>
</dbReference>
<dbReference type="Proteomes" id="UP000178162">
    <property type="component" value="Unassembled WGS sequence"/>
</dbReference>
<name>A0A1G1WCG6_9BACT</name>
<evidence type="ECO:0008006" key="6">
    <source>
        <dbReference type="Google" id="ProtNLM"/>
    </source>
</evidence>
<dbReference type="Pfam" id="PF18912">
    <property type="entry name" value="DZR_2"/>
    <property type="match status" value="1"/>
</dbReference>
<dbReference type="InterPro" id="IPR000836">
    <property type="entry name" value="PRTase_dom"/>
</dbReference>
<evidence type="ECO:0000256" key="1">
    <source>
        <dbReference type="ARBA" id="ARBA00008007"/>
    </source>
</evidence>
<dbReference type="InterPro" id="IPR051910">
    <property type="entry name" value="ComF/GntX_DNA_util-trans"/>
</dbReference>
<evidence type="ECO:0000259" key="2">
    <source>
        <dbReference type="Pfam" id="PF00156"/>
    </source>
</evidence>
<comment type="caution">
    <text evidence="4">The sequence shown here is derived from an EMBL/GenBank/DDBJ whole genome shotgun (WGS) entry which is preliminary data.</text>
</comment>
<dbReference type="EMBL" id="MHCR01000026">
    <property type="protein sequence ID" value="OGY24997.1"/>
    <property type="molecule type" value="Genomic_DNA"/>
</dbReference>
<dbReference type="PANTHER" id="PTHR47505:SF1">
    <property type="entry name" value="DNA UTILIZATION PROTEIN YHGH"/>
    <property type="match status" value="1"/>
</dbReference>
<evidence type="ECO:0000313" key="4">
    <source>
        <dbReference type="EMBL" id="OGY24997.1"/>
    </source>
</evidence>
<dbReference type="PANTHER" id="PTHR47505">
    <property type="entry name" value="DNA UTILIZATION PROTEIN YHGH"/>
    <property type="match status" value="1"/>
</dbReference>
<dbReference type="SUPFAM" id="SSF53271">
    <property type="entry name" value="PRTase-like"/>
    <property type="match status" value="1"/>
</dbReference>
<evidence type="ECO:0000259" key="3">
    <source>
        <dbReference type="Pfam" id="PF18912"/>
    </source>
</evidence>
<organism evidence="4 5">
    <name type="scientific">Candidatus Woykebacteria bacterium RBG_16_39_9b</name>
    <dbReference type="NCBI Taxonomy" id="1802595"/>
    <lineage>
        <taxon>Bacteria</taxon>
        <taxon>Candidatus Woykeibacteriota</taxon>
    </lineage>
</organism>
<dbReference type="STRING" id="1802595.A2134_01255"/>
<dbReference type="InterPro" id="IPR029057">
    <property type="entry name" value="PRTase-like"/>
</dbReference>
<accession>A0A1G1WCG6</accession>